<dbReference type="AlphaFoldDB" id="A0A319BAN2"/>
<dbReference type="RefSeq" id="XP_025563449.1">
    <property type="nucleotide sequence ID" value="XM_025704540.1"/>
</dbReference>
<name>A0A319BAN2_ASPVC</name>
<evidence type="ECO:0000313" key="2">
    <source>
        <dbReference type="EMBL" id="PYH69655.1"/>
    </source>
</evidence>
<dbReference type="Proteomes" id="UP000248405">
    <property type="component" value="Unassembled WGS sequence"/>
</dbReference>
<keyword evidence="3" id="KW-1185">Reference proteome</keyword>
<dbReference type="EMBL" id="KZ821623">
    <property type="protein sequence ID" value="PYH69655.1"/>
    <property type="molecule type" value="Genomic_DNA"/>
</dbReference>
<proteinExistence type="predicted"/>
<dbReference type="GeneID" id="37209132"/>
<keyword evidence="1" id="KW-1133">Transmembrane helix</keyword>
<gene>
    <name evidence="2" type="ORF">BO88DRAFT_38066</name>
</gene>
<sequence length="103" mass="11547">MISPANLVGEVAQTDNIRIPRRCRLRIPPCLVPWARSPDFSFRPLMLHLRDLIEIITLIIVSDIFGLLLGLSTRTFIAQAYPFVEGQAHSPVLLMGLAKHSTE</sequence>
<accession>A0A319BAN2</accession>
<keyword evidence="1" id="KW-0812">Transmembrane</keyword>
<organism evidence="2 3">
    <name type="scientific">Aspergillus vadensis (strain CBS 113365 / IMI 142717 / IBT 24658)</name>
    <dbReference type="NCBI Taxonomy" id="1448311"/>
    <lineage>
        <taxon>Eukaryota</taxon>
        <taxon>Fungi</taxon>
        <taxon>Dikarya</taxon>
        <taxon>Ascomycota</taxon>
        <taxon>Pezizomycotina</taxon>
        <taxon>Eurotiomycetes</taxon>
        <taxon>Eurotiomycetidae</taxon>
        <taxon>Eurotiales</taxon>
        <taxon>Aspergillaceae</taxon>
        <taxon>Aspergillus</taxon>
        <taxon>Aspergillus subgen. Circumdati</taxon>
    </lineage>
</organism>
<protein>
    <submittedName>
        <fullName evidence="2">Uncharacterized protein</fullName>
    </submittedName>
</protein>
<keyword evidence="1" id="KW-0472">Membrane</keyword>
<evidence type="ECO:0000256" key="1">
    <source>
        <dbReference type="SAM" id="Phobius"/>
    </source>
</evidence>
<reference evidence="2" key="1">
    <citation type="submission" date="2016-12" db="EMBL/GenBank/DDBJ databases">
        <title>The genomes of Aspergillus section Nigri reveals drivers in fungal speciation.</title>
        <authorList>
            <consortium name="DOE Joint Genome Institute"/>
            <person name="Vesth T.C."/>
            <person name="Nybo J."/>
            <person name="Theobald S."/>
            <person name="Brandl J."/>
            <person name="Frisvad J.C."/>
            <person name="Nielsen K.F."/>
            <person name="Lyhne E.K."/>
            <person name="Kogle M.E."/>
            <person name="Kuo A."/>
            <person name="Riley R."/>
            <person name="Clum A."/>
            <person name="Nolan M."/>
            <person name="Lipzen A."/>
            <person name="Salamov A."/>
            <person name="Henrissat B."/>
            <person name="Wiebenga A."/>
            <person name="De Vries R.P."/>
            <person name="Grigoriev I.V."/>
            <person name="Mortensen U.H."/>
            <person name="Andersen M.R."/>
            <person name="Baker S.E."/>
        </authorList>
    </citation>
    <scope>NUCLEOTIDE SEQUENCE [LARGE SCALE GENOMIC DNA]</scope>
    <source>
        <strain evidence="2">CBS 113365</strain>
    </source>
</reference>
<feature type="transmembrane region" description="Helical" evidence="1">
    <location>
        <begin position="52"/>
        <end position="71"/>
    </location>
</feature>
<evidence type="ECO:0000313" key="3">
    <source>
        <dbReference type="Proteomes" id="UP000248405"/>
    </source>
</evidence>